<evidence type="ECO:0000313" key="7">
    <source>
        <dbReference type="EMBL" id="KAK3333366.1"/>
    </source>
</evidence>
<dbReference type="InterPro" id="IPR001547">
    <property type="entry name" value="Glyco_hydro_5"/>
</dbReference>
<evidence type="ECO:0000256" key="4">
    <source>
        <dbReference type="RuleBase" id="RU361153"/>
    </source>
</evidence>
<feature type="signal peptide" evidence="5">
    <location>
        <begin position="1"/>
        <end position="21"/>
    </location>
</feature>
<organism evidence="7 8">
    <name type="scientific">Cercophora scortea</name>
    <dbReference type="NCBI Taxonomy" id="314031"/>
    <lineage>
        <taxon>Eukaryota</taxon>
        <taxon>Fungi</taxon>
        <taxon>Dikarya</taxon>
        <taxon>Ascomycota</taxon>
        <taxon>Pezizomycotina</taxon>
        <taxon>Sordariomycetes</taxon>
        <taxon>Sordariomycetidae</taxon>
        <taxon>Sordariales</taxon>
        <taxon>Lasiosphaeriaceae</taxon>
        <taxon>Cercophora</taxon>
    </lineage>
</organism>
<comment type="similarity">
    <text evidence="1 4">Belongs to the glycosyl hydrolase 5 (cellulase A) family.</text>
</comment>
<evidence type="ECO:0000256" key="1">
    <source>
        <dbReference type="ARBA" id="ARBA00005641"/>
    </source>
</evidence>
<dbReference type="Gene3D" id="3.20.20.80">
    <property type="entry name" value="Glycosidases"/>
    <property type="match status" value="1"/>
</dbReference>
<reference evidence="7" key="2">
    <citation type="submission" date="2023-06" db="EMBL/GenBank/DDBJ databases">
        <authorList>
            <consortium name="Lawrence Berkeley National Laboratory"/>
            <person name="Haridas S."/>
            <person name="Hensen N."/>
            <person name="Bonometti L."/>
            <person name="Westerberg I."/>
            <person name="Brannstrom I.O."/>
            <person name="Guillou S."/>
            <person name="Cros-Aarteil S."/>
            <person name="Calhoun S."/>
            <person name="Kuo A."/>
            <person name="Mondo S."/>
            <person name="Pangilinan J."/>
            <person name="Riley R."/>
            <person name="Labutti K."/>
            <person name="Andreopoulos B."/>
            <person name="Lipzen A."/>
            <person name="Chen C."/>
            <person name="Yanf M."/>
            <person name="Daum C."/>
            <person name="Ng V."/>
            <person name="Clum A."/>
            <person name="Steindorff A."/>
            <person name="Ohm R."/>
            <person name="Martin F."/>
            <person name="Silar P."/>
            <person name="Natvig D."/>
            <person name="Lalanne C."/>
            <person name="Gautier V."/>
            <person name="Ament-Velasquez S.L."/>
            <person name="Kruys A."/>
            <person name="Hutchinson M.I."/>
            <person name="Powell A.J."/>
            <person name="Barry K."/>
            <person name="Miller A.N."/>
            <person name="Grigoriev I.V."/>
            <person name="Debuchy R."/>
            <person name="Gladieux P."/>
            <person name="Thoren M.H."/>
            <person name="Johannesson H."/>
        </authorList>
    </citation>
    <scope>NUCLEOTIDE SEQUENCE</scope>
    <source>
        <strain evidence="7">SMH4131-1</strain>
    </source>
</reference>
<accession>A0AAE0IZF1</accession>
<proteinExistence type="inferred from homology"/>
<gene>
    <name evidence="7" type="ORF">B0T19DRAFT_124057</name>
</gene>
<evidence type="ECO:0000256" key="5">
    <source>
        <dbReference type="SAM" id="SignalP"/>
    </source>
</evidence>
<dbReference type="AlphaFoldDB" id="A0AAE0IZF1"/>
<dbReference type="EMBL" id="JAUEPO010000002">
    <property type="protein sequence ID" value="KAK3333366.1"/>
    <property type="molecule type" value="Genomic_DNA"/>
</dbReference>
<feature type="domain" description="Glycoside hydrolase family 5" evidence="6">
    <location>
        <begin position="67"/>
        <end position="370"/>
    </location>
</feature>
<keyword evidence="3 4" id="KW-0326">Glycosidase</keyword>
<dbReference type="PANTHER" id="PTHR31263">
    <property type="entry name" value="CELLULASE FAMILY PROTEIN (AFU_ORTHOLOGUE AFUA_5G14560)"/>
    <property type="match status" value="1"/>
</dbReference>
<evidence type="ECO:0000313" key="8">
    <source>
        <dbReference type="Proteomes" id="UP001286456"/>
    </source>
</evidence>
<reference evidence="7" key="1">
    <citation type="journal article" date="2023" name="Mol. Phylogenet. Evol.">
        <title>Genome-scale phylogeny and comparative genomics of the fungal order Sordariales.</title>
        <authorList>
            <person name="Hensen N."/>
            <person name="Bonometti L."/>
            <person name="Westerberg I."/>
            <person name="Brannstrom I.O."/>
            <person name="Guillou S."/>
            <person name="Cros-Aarteil S."/>
            <person name="Calhoun S."/>
            <person name="Haridas S."/>
            <person name="Kuo A."/>
            <person name="Mondo S."/>
            <person name="Pangilinan J."/>
            <person name="Riley R."/>
            <person name="LaButti K."/>
            <person name="Andreopoulos B."/>
            <person name="Lipzen A."/>
            <person name="Chen C."/>
            <person name="Yan M."/>
            <person name="Daum C."/>
            <person name="Ng V."/>
            <person name="Clum A."/>
            <person name="Steindorff A."/>
            <person name="Ohm R.A."/>
            <person name="Martin F."/>
            <person name="Silar P."/>
            <person name="Natvig D.O."/>
            <person name="Lalanne C."/>
            <person name="Gautier V."/>
            <person name="Ament-Velasquez S.L."/>
            <person name="Kruys A."/>
            <person name="Hutchinson M.I."/>
            <person name="Powell A.J."/>
            <person name="Barry K."/>
            <person name="Miller A.N."/>
            <person name="Grigoriev I.V."/>
            <person name="Debuchy R."/>
            <person name="Gladieux P."/>
            <person name="Hiltunen Thoren M."/>
            <person name="Johannesson H."/>
        </authorList>
    </citation>
    <scope>NUCLEOTIDE SEQUENCE</scope>
    <source>
        <strain evidence="7">SMH4131-1</strain>
    </source>
</reference>
<dbReference type="Pfam" id="PF00150">
    <property type="entry name" value="Cellulase"/>
    <property type="match status" value="1"/>
</dbReference>
<dbReference type="SUPFAM" id="SSF51445">
    <property type="entry name" value="(Trans)glycosidases"/>
    <property type="match status" value="1"/>
</dbReference>
<keyword evidence="5" id="KW-0732">Signal</keyword>
<evidence type="ECO:0000256" key="3">
    <source>
        <dbReference type="ARBA" id="ARBA00023295"/>
    </source>
</evidence>
<name>A0AAE0IZF1_9PEZI</name>
<feature type="chain" id="PRO_5041914622" evidence="5">
    <location>
        <begin position="22"/>
        <end position="415"/>
    </location>
</feature>
<protein>
    <submittedName>
        <fullName evidence="7">Glycoside hydrolase family 5 protein</fullName>
    </submittedName>
</protein>
<evidence type="ECO:0000256" key="2">
    <source>
        <dbReference type="ARBA" id="ARBA00022801"/>
    </source>
</evidence>
<dbReference type="InterPro" id="IPR017853">
    <property type="entry name" value="GH"/>
</dbReference>
<dbReference type="PANTHER" id="PTHR31263:SF0">
    <property type="entry name" value="CELLULASE FAMILY PROTEIN (AFU_ORTHOLOGUE AFUA_5G14560)"/>
    <property type="match status" value="1"/>
</dbReference>
<dbReference type="GO" id="GO:0000272">
    <property type="term" value="P:polysaccharide catabolic process"/>
    <property type="evidence" value="ECO:0007669"/>
    <property type="project" value="InterPro"/>
</dbReference>
<keyword evidence="2 4" id="KW-0378">Hydrolase</keyword>
<keyword evidence="8" id="KW-1185">Reference proteome</keyword>
<sequence>MARWLPLFLAALLSVIPTVLAQSLPLRSSSRWILDSNGARVKLRCVNWAGHMETNIPEGLDKQSIPFIADWIRDNGFNCVRLTYSVDHALSPSTLVSSSFTAAAAAASVPQSSMQTLYKNVLSHNPTIAGATTRDVFGSVVDNLWARGIMTILDNHVSKASWCCNLTDGNGWWDSAFGYNSINSRYFHTQDWLNGLQSMATWARAHPGVVAMSLRNELRAFLLQDLNGRRDWYNLIKQGGNLVHATNPDVLVVVGGVLGGTDLSHVRSKMLDTSGWAGKHVWEMHAYSYTVNFPDPLGSCEAVQAEYGAFSGFVLEQGKPFTGPLLLSEFGVGMTGGSQQGLNDKDSRYLQCLVDYMQNNDADWAVWALQGSYYVRDGVVDWDEGWGLLSHDWSGWRNGAFKGMLGNMWKVTQQP</sequence>
<evidence type="ECO:0000259" key="6">
    <source>
        <dbReference type="Pfam" id="PF00150"/>
    </source>
</evidence>
<dbReference type="Proteomes" id="UP001286456">
    <property type="component" value="Unassembled WGS sequence"/>
</dbReference>
<dbReference type="GO" id="GO:0004553">
    <property type="term" value="F:hydrolase activity, hydrolyzing O-glycosyl compounds"/>
    <property type="evidence" value="ECO:0007669"/>
    <property type="project" value="InterPro"/>
</dbReference>
<comment type="caution">
    <text evidence="7">The sequence shown here is derived from an EMBL/GenBank/DDBJ whole genome shotgun (WGS) entry which is preliminary data.</text>
</comment>